<evidence type="ECO:0000313" key="1">
    <source>
        <dbReference type="Proteomes" id="UP000694941"/>
    </source>
</evidence>
<proteinExistence type="predicted"/>
<protein>
    <submittedName>
        <fullName evidence="2">Uncharacterized protein LOC111085343</fullName>
    </submittedName>
</protein>
<reference evidence="2" key="1">
    <citation type="submission" date="2025-08" db="UniProtKB">
        <authorList>
            <consortium name="RefSeq"/>
        </authorList>
    </citation>
    <scope>IDENTIFICATION</scope>
    <source>
        <tissue evidence="2">Muscle</tissue>
    </source>
</reference>
<organism evidence="1 2">
    <name type="scientific">Limulus polyphemus</name>
    <name type="common">Atlantic horseshoe crab</name>
    <dbReference type="NCBI Taxonomy" id="6850"/>
    <lineage>
        <taxon>Eukaryota</taxon>
        <taxon>Metazoa</taxon>
        <taxon>Ecdysozoa</taxon>
        <taxon>Arthropoda</taxon>
        <taxon>Chelicerata</taxon>
        <taxon>Merostomata</taxon>
        <taxon>Xiphosura</taxon>
        <taxon>Limulidae</taxon>
        <taxon>Limulus</taxon>
    </lineage>
</organism>
<dbReference type="Proteomes" id="UP000694941">
    <property type="component" value="Unplaced"/>
</dbReference>
<keyword evidence="1" id="KW-1185">Reference proteome</keyword>
<evidence type="ECO:0000313" key="2">
    <source>
        <dbReference type="RefSeq" id="XP_022239205.1"/>
    </source>
</evidence>
<sequence>MTMLKWLLGVSLKEKRTDKGINEIEGICGIEEKGREARLKCLGHVKRREKGQVIRRALELSIASKRRQGRPLKCWKDEDMLEDMNEKGIAEDLTMNLDDSRRATRAKDSDLC</sequence>
<name>A0ABM1S6F0_LIMPO</name>
<accession>A0ABM1S6F0</accession>
<gene>
    <name evidence="2" type="primary">LOC111085343</name>
</gene>
<dbReference type="GeneID" id="111085343"/>
<dbReference type="RefSeq" id="XP_022239205.1">
    <property type="nucleotide sequence ID" value="XM_022383497.1"/>
</dbReference>